<proteinExistence type="predicted"/>
<protein>
    <submittedName>
        <fullName evidence="1">Lipase</fullName>
    </submittedName>
</protein>
<sequence length="101" mass="11328">MRCRKCAPPSCWRHLHAHNQSNQPTYMGADPGCFALLNPGPGNTERIGHLEKEVCDKFVPDELDIDDLFDTVGLVFIFLGEAVNYTEKTNMEPATKGYTEI</sequence>
<dbReference type="RefSeq" id="XP_031578421.1">
    <property type="nucleotide sequence ID" value="XM_031721909.1"/>
</dbReference>
<evidence type="ECO:0000313" key="1">
    <source>
        <dbReference type="EMBL" id="OAT08688.1"/>
    </source>
</evidence>
<name>A0A179UN80_BLAGS</name>
<dbReference type="GeneID" id="42528118"/>
<dbReference type="AlphaFoldDB" id="A0A179UN80"/>
<dbReference type="EMBL" id="GG657455">
    <property type="protein sequence ID" value="OAT08688.1"/>
    <property type="molecule type" value="Genomic_DNA"/>
</dbReference>
<gene>
    <name evidence="1" type="ORF">BDBG_04927</name>
</gene>
<dbReference type="Proteomes" id="UP000002038">
    <property type="component" value="Unassembled WGS sequence"/>
</dbReference>
<dbReference type="KEGG" id="bgh:BDBG_04927"/>
<dbReference type="VEuPathDB" id="FungiDB:BDBG_04927"/>
<accession>A0A179UN80</accession>
<organism evidence="1 2">
    <name type="scientific">Blastomyces gilchristii (strain SLH14081)</name>
    <name type="common">Blastomyces dermatitidis</name>
    <dbReference type="NCBI Taxonomy" id="559298"/>
    <lineage>
        <taxon>Eukaryota</taxon>
        <taxon>Fungi</taxon>
        <taxon>Dikarya</taxon>
        <taxon>Ascomycota</taxon>
        <taxon>Pezizomycotina</taxon>
        <taxon>Eurotiomycetes</taxon>
        <taxon>Eurotiomycetidae</taxon>
        <taxon>Onygenales</taxon>
        <taxon>Ajellomycetaceae</taxon>
        <taxon>Blastomyces</taxon>
    </lineage>
</organism>
<keyword evidence="2" id="KW-1185">Reference proteome</keyword>
<reference evidence="2" key="1">
    <citation type="journal article" date="2015" name="PLoS Genet.">
        <title>The dynamic genome and transcriptome of the human fungal pathogen Blastomyces and close relative Emmonsia.</title>
        <authorList>
            <person name="Munoz J.F."/>
            <person name="Gauthier G.M."/>
            <person name="Desjardins C.A."/>
            <person name="Gallo J.E."/>
            <person name="Holder J."/>
            <person name="Sullivan T.D."/>
            <person name="Marty A.J."/>
            <person name="Carmen J.C."/>
            <person name="Chen Z."/>
            <person name="Ding L."/>
            <person name="Gujja S."/>
            <person name="Magrini V."/>
            <person name="Misas E."/>
            <person name="Mitreva M."/>
            <person name="Priest M."/>
            <person name="Saif S."/>
            <person name="Whiston E.A."/>
            <person name="Young S."/>
            <person name="Zeng Q."/>
            <person name="Goldman W.E."/>
            <person name="Mardis E.R."/>
            <person name="Taylor J.W."/>
            <person name="McEwen J.G."/>
            <person name="Clay O.K."/>
            <person name="Klein B.S."/>
            <person name="Cuomo C.A."/>
        </authorList>
    </citation>
    <scope>NUCLEOTIDE SEQUENCE [LARGE SCALE GENOMIC DNA]</scope>
    <source>
        <strain evidence="2">SLH14081</strain>
    </source>
</reference>
<evidence type="ECO:0000313" key="2">
    <source>
        <dbReference type="Proteomes" id="UP000002038"/>
    </source>
</evidence>